<keyword evidence="4" id="KW-0010">Activator</keyword>
<keyword evidence="3" id="KW-0238">DNA-binding</keyword>
<name>A0AAF0KK84_9HYPH</name>
<dbReference type="InterPro" id="IPR000847">
    <property type="entry name" value="LysR_HTH_N"/>
</dbReference>
<dbReference type="PANTHER" id="PTHR30427">
    <property type="entry name" value="TRANSCRIPTIONAL ACTIVATOR PROTEIN LYSR"/>
    <property type="match status" value="1"/>
</dbReference>
<dbReference type="PANTHER" id="PTHR30427:SF1">
    <property type="entry name" value="TRANSCRIPTIONAL ACTIVATOR PROTEIN LYSR"/>
    <property type="match status" value="1"/>
</dbReference>
<dbReference type="GO" id="GO:0043565">
    <property type="term" value="F:sequence-specific DNA binding"/>
    <property type="evidence" value="ECO:0007669"/>
    <property type="project" value="TreeGrafter"/>
</dbReference>
<keyword evidence="7" id="KW-0614">Plasmid</keyword>
<sequence length="294" mass="32017">MKLRELEVLHAILQTGSVTAAAKLLNVSQPSVSTVLQHAEAQLGMQLFERTGGRLKASPEAEALLPEIRDVFRRVDRISRNARSLARGRLGRINIAGTLALANGYIVDAVSVFVKQYPEVDVTIHSLQTPDIIERVVARELNLGVCYGSISNGALQVEELTAHSMICVMPKDHRLAEKPFIEVSDLLNETLITYEDGDWLRNKVDGLFAAVGEEPHISLQVSQTITALRLVSEDGGLALVEPFYFAATRPEGLVAKPVRPEQSLTVELIRPIGVVESAAVSAFVDILRGITANP</sequence>
<dbReference type="SUPFAM" id="SSF46785">
    <property type="entry name" value="Winged helix' DNA-binding domain"/>
    <property type="match status" value="1"/>
</dbReference>
<feature type="domain" description="HTH lysR-type" evidence="6">
    <location>
        <begin position="1"/>
        <end position="58"/>
    </location>
</feature>
<protein>
    <submittedName>
        <fullName evidence="7">LysR family transcriptional regulator</fullName>
    </submittedName>
</protein>
<evidence type="ECO:0000256" key="2">
    <source>
        <dbReference type="ARBA" id="ARBA00023015"/>
    </source>
</evidence>
<evidence type="ECO:0000259" key="6">
    <source>
        <dbReference type="PROSITE" id="PS50931"/>
    </source>
</evidence>
<keyword evidence="2" id="KW-0805">Transcription regulation</keyword>
<dbReference type="Pfam" id="PF03466">
    <property type="entry name" value="LysR_substrate"/>
    <property type="match status" value="1"/>
</dbReference>
<dbReference type="Gene3D" id="1.10.10.10">
    <property type="entry name" value="Winged helix-like DNA-binding domain superfamily/Winged helix DNA-binding domain"/>
    <property type="match status" value="1"/>
</dbReference>
<evidence type="ECO:0000256" key="5">
    <source>
        <dbReference type="ARBA" id="ARBA00023163"/>
    </source>
</evidence>
<dbReference type="GO" id="GO:0009089">
    <property type="term" value="P:lysine biosynthetic process via diaminopimelate"/>
    <property type="evidence" value="ECO:0007669"/>
    <property type="project" value="TreeGrafter"/>
</dbReference>
<evidence type="ECO:0000256" key="1">
    <source>
        <dbReference type="ARBA" id="ARBA00009437"/>
    </source>
</evidence>
<dbReference type="AlphaFoldDB" id="A0AAF0KK84"/>
<dbReference type="EMBL" id="CP124735">
    <property type="protein sequence ID" value="WHA44009.1"/>
    <property type="molecule type" value="Genomic_DNA"/>
</dbReference>
<proteinExistence type="inferred from homology"/>
<geneLocation type="plasmid" evidence="7 8">
    <name>pAlCFBP5477</name>
</geneLocation>
<dbReference type="Gene3D" id="3.40.190.290">
    <property type="match status" value="1"/>
</dbReference>
<accession>A0AAF0KK84</accession>
<evidence type="ECO:0000256" key="4">
    <source>
        <dbReference type="ARBA" id="ARBA00023159"/>
    </source>
</evidence>
<comment type="similarity">
    <text evidence="1">Belongs to the LysR transcriptional regulatory family.</text>
</comment>
<evidence type="ECO:0000256" key="3">
    <source>
        <dbReference type="ARBA" id="ARBA00023125"/>
    </source>
</evidence>
<dbReference type="InterPro" id="IPR005119">
    <property type="entry name" value="LysR_subst-bd"/>
</dbReference>
<evidence type="ECO:0000313" key="8">
    <source>
        <dbReference type="Proteomes" id="UP000298664"/>
    </source>
</evidence>
<organism evidence="7 8">
    <name type="scientific">Agrobacterium larrymoorei</name>
    <dbReference type="NCBI Taxonomy" id="160699"/>
    <lineage>
        <taxon>Bacteria</taxon>
        <taxon>Pseudomonadati</taxon>
        <taxon>Pseudomonadota</taxon>
        <taxon>Alphaproteobacteria</taxon>
        <taxon>Hyphomicrobiales</taxon>
        <taxon>Rhizobiaceae</taxon>
        <taxon>Rhizobium/Agrobacterium group</taxon>
        <taxon>Agrobacterium</taxon>
    </lineage>
</organism>
<dbReference type="GO" id="GO:0010628">
    <property type="term" value="P:positive regulation of gene expression"/>
    <property type="evidence" value="ECO:0007669"/>
    <property type="project" value="TreeGrafter"/>
</dbReference>
<keyword evidence="5" id="KW-0804">Transcription</keyword>
<dbReference type="InterPro" id="IPR036388">
    <property type="entry name" value="WH-like_DNA-bd_sf"/>
</dbReference>
<dbReference type="PROSITE" id="PS50931">
    <property type="entry name" value="HTH_LYSR"/>
    <property type="match status" value="1"/>
</dbReference>
<dbReference type="PRINTS" id="PR00039">
    <property type="entry name" value="HTHLYSR"/>
</dbReference>
<reference evidence="7" key="1">
    <citation type="submission" date="2023-05" db="EMBL/GenBank/DDBJ databases">
        <title>Complete genome sequence of Agrobacterium larrymoorei CFBP5477.</title>
        <authorList>
            <person name="Yen H.-C."/>
            <person name="Chou L."/>
            <person name="Lin Y.-C."/>
            <person name="Lai E.-M."/>
            <person name="Kuo C.-H."/>
        </authorList>
    </citation>
    <scope>NUCLEOTIDE SEQUENCE</scope>
    <source>
        <strain evidence="7">CFBP5477</strain>
        <plasmid evidence="7">pAlCFBP5477</plasmid>
    </source>
</reference>
<dbReference type="Proteomes" id="UP000298664">
    <property type="component" value="Plasmid pAlCFBP5477"/>
</dbReference>
<dbReference type="InterPro" id="IPR036390">
    <property type="entry name" value="WH_DNA-bd_sf"/>
</dbReference>
<gene>
    <name evidence="7" type="ORF">CFBP5477_023095</name>
</gene>
<evidence type="ECO:0000313" key="7">
    <source>
        <dbReference type="EMBL" id="WHA44009.1"/>
    </source>
</evidence>
<dbReference type="Pfam" id="PF00126">
    <property type="entry name" value="HTH_1"/>
    <property type="match status" value="1"/>
</dbReference>
<dbReference type="SUPFAM" id="SSF53850">
    <property type="entry name" value="Periplasmic binding protein-like II"/>
    <property type="match status" value="1"/>
</dbReference>
<dbReference type="GO" id="GO:0003700">
    <property type="term" value="F:DNA-binding transcription factor activity"/>
    <property type="evidence" value="ECO:0007669"/>
    <property type="project" value="InterPro"/>
</dbReference>
<dbReference type="RefSeq" id="WP_137395794.1">
    <property type="nucleotide sequence ID" value="NZ_CP124735.1"/>
</dbReference>